<dbReference type="EMBL" id="JBBPBK010000012">
    <property type="protein sequence ID" value="KAK9273825.1"/>
    <property type="molecule type" value="Genomic_DNA"/>
</dbReference>
<dbReference type="Proteomes" id="UP001415857">
    <property type="component" value="Unassembled WGS sequence"/>
</dbReference>
<feature type="domain" description="DNA helicase Pif1-like DEAD-box helicase" evidence="2">
    <location>
        <begin position="1"/>
        <end position="98"/>
    </location>
</feature>
<dbReference type="PANTHER" id="PTHR10492:SF94">
    <property type="entry name" value="ATP-DEPENDENT DNA HELICASE"/>
    <property type="match status" value="1"/>
</dbReference>
<dbReference type="PANTHER" id="PTHR10492">
    <property type="match status" value="1"/>
</dbReference>
<comment type="catalytic activity">
    <reaction evidence="1">
        <text>ATP + H2O = ADP + phosphate + H(+)</text>
        <dbReference type="Rhea" id="RHEA:13065"/>
        <dbReference type="ChEBI" id="CHEBI:15377"/>
        <dbReference type="ChEBI" id="CHEBI:15378"/>
        <dbReference type="ChEBI" id="CHEBI:30616"/>
        <dbReference type="ChEBI" id="CHEBI:43474"/>
        <dbReference type="ChEBI" id="CHEBI:456216"/>
        <dbReference type="EC" id="5.6.2.3"/>
    </reaction>
</comment>
<evidence type="ECO:0000259" key="2">
    <source>
        <dbReference type="Pfam" id="PF05970"/>
    </source>
</evidence>
<evidence type="ECO:0000256" key="1">
    <source>
        <dbReference type="RuleBase" id="RU363044"/>
    </source>
</evidence>
<dbReference type="InterPro" id="IPR027417">
    <property type="entry name" value="P-loop_NTPase"/>
</dbReference>
<gene>
    <name evidence="4" type="ORF">L1049_018636</name>
</gene>
<protein>
    <recommendedName>
        <fullName evidence="1">ATP-dependent DNA helicase</fullName>
        <ecNumber evidence="1">5.6.2.3</ecNumber>
    </recommendedName>
</protein>
<keyword evidence="5" id="KW-1185">Reference proteome</keyword>
<dbReference type="AlphaFoldDB" id="A0AAP0RAC9"/>
<dbReference type="InterPro" id="IPR010285">
    <property type="entry name" value="DNA_helicase_pif1-like_DEAD"/>
</dbReference>
<dbReference type="EC" id="5.6.2.3" evidence="1"/>
<feature type="domain" description="DNA helicase Pif1-like 2B" evidence="3">
    <location>
        <begin position="187"/>
        <end position="230"/>
    </location>
</feature>
<dbReference type="InterPro" id="IPR049163">
    <property type="entry name" value="Pif1-like_2B_dom"/>
</dbReference>
<dbReference type="Pfam" id="PF05970">
    <property type="entry name" value="PIF1"/>
    <property type="match status" value="1"/>
</dbReference>
<name>A0AAP0RAC9_LIQFO</name>
<comment type="cofactor">
    <cofactor evidence="1">
        <name>Mg(2+)</name>
        <dbReference type="ChEBI" id="CHEBI:18420"/>
    </cofactor>
</comment>
<dbReference type="GO" id="GO:0000723">
    <property type="term" value="P:telomere maintenance"/>
    <property type="evidence" value="ECO:0007669"/>
    <property type="project" value="InterPro"/>
</dbReference>
<evidence type="ECO:0000313" key="4">
    <source>
        <dbReference type="EMBL" id="KAK9273825.1"/>
    </source>
</evidence>
<keyword evidence="1" id="KW-0547">Nucleotide-binding</keyword>
<reference evidence="4 5" key="1">
    <citation type="journal article" date="2024" name="Plant J.">
        <title>Genome sequences and population genomics reveal climatic adaptation and genomic divergence between two closely related sweetgum species.</title>
        <authorList>
            <person name="Xu W.Q."/>
            <person name="Ren C.Q."/>
            <person name="Zhang X.Y."/>
            <person name="Comes H.P."/>
            <person name="Liu X.H."/>
            <person name="Li Y.G."/>
            <person name="Kettle C.J."/>
            <person name="Jalonen R."/>
            <person name="Gaisberger H."/>
            <person name="Ma Y.Z."/>
            <person name="Qiu Y.X."/>
        </authorList>
    </citation>
    <scope>NUCLEOTIDE SEQUENCE [LARGE SCALE GENOMIC DNA]</scope>
    <source>
        <strain evidence="4">Hangzhou</strain>
    </source>
</reference>
<keyword evidence="1" id="KW-0233">DNA recombination</keyword>
<keyword evidence="1" id="KW-0234">DNA repair</keyword>
<dbReference type="GO" id="GO:0005524">
    <property type="term" value="F:ATP binding"/>
    <property type="evidence" value="ECO:0007669"/>
    <property type="project" value="UniProtKB-KW"/>
</dbReference>
<dbReference type="GO" id="GO:0006310">
    <property type="term" value="P:DNA recombination"/>
    <property type="evidence" value="ECO:0007669"/>
    <property type="project" value="UniProtKB-KW"/>
</dbReference>
<dbReference type="GO" id="GO:0016787">
    <property type="term" value="F:hydrolase activity"/>
    <property type="evidence" value="ECO:0007669"/>
    <property type="project" value="UniProtKB-KW"/>
</dbReference>
<keyword evidence="1" id="KW-0227">DNA damage</keyword>
<comment type="similarity">
    <text evidence="1">Belongs to the helicase family.</text>
</comment>
<dbReference type="FunFam" id="3.40.50.300:FF:002884">
    <property type="entry name" value="ATP-dependent DNA helicase"/>
    <property type="match status" value="1"/>
</dbReference>
<dbReference type="CDD" id="cd18809">
    <property type="entry name" value="SF1_C_RecD"/>
    <property type="match status" value="1"/>
</dbReference>
<keyword evidence="1" id="KW-0067">ATP-binding</keyword>
<dbReference type="GO" id="GO:0006281">
    <property type="term" value="P:DNA repair"/>
    <property type="evidence" value="ECO:0007669"/>
    <property type="project" value="UniProtKB-KW"/>
</dbReference>
<comment type="caution">
    <text evidence="4">The sequence shown here is derived from an EMBL/GenBank/DDBJ whole genome shotgun (WGS) entry which is preliminary data.</text>
</comment>
<proteinExistence type="inferred from homology"/>
<evidence type="ECO:0000259" key="3">
    <source>
        <dbReference type="Pfam" id="PF21530"/>
    </source>
</evidence>
<keyword evidence="1" id="KW-0347">Helicase</keyword>
<accession>A0AAP0RAC9</accession>
<keyword evidence="1" id="KW-0378">Hydrolase</keyword>
<dbReference type="Pfam" id="PF21530">
    <property type="entry name" value="Pif1_2B_dom"/>
    <property type="match status" value="1"/>
</dbReference>
<dbReference type="SUPFAM" id="SSF52540">
    <property type="entry name" value="P-loop containing nucleoside triphosphate hydrolases"/>
    <property type="match status" value="1"/>
</dbReference>
<evidence type="ECO:0000313" key="5">
    <source>
        <dbReference type="Proteomes" id="UP001415857"/>
    </source>
</evidence>
<dbReference type="GO" id="GO:0043139">
    <property type="term" value="F:5'-3' DNA helicase activity"/>
    <property type="evidence" value="ECO:0007669"/>
    <property type="project" value="UniProtKB-EC"/>
</dbReference>
<sequence>MAKRFAVETLDRSLKDIMNCQESFGGKVIVFGGDFRQVLPVVPKGTRAETVSASLVRSYLWNNIEKLSLTTNIRARVDPNFSDFLLRVGNGDESTDNDDMIHLPDEVVIKYENDEIFESNLLQSIFPDLERNATSSEYLTTRAILATTNEHVDNLNEKLITMFLGDARAYYSYDEAVDDTHNYYQEEFLNSLMPNGLPPHKLFLKKNCPIMLLRNLDPSNGLCNGTRMVCKSFGNNVIHAEITTGQHAGKQVLLPRIPLSPAENEGYPFQFRRKQFPIRLCFSMTINKAQGQTIPNVGVYLPEHVFSHGQLYVALSRGISMSTTKVLVKTDKRKNENCHFQ</sequence>
<organism evidence="4 5">
    <name type="scientific">Liquidambar formosana</name>
    <name type="common">Formosan gum</name>
    <dbReference type="NCBI Taxonomy" id="63359"/>
    <lineage>
        <taxon>Eukaryota</taxon>
        <taxon>Viridiplantae</taxon>
        <taxon>Streptophyta</taxon>
        <taxon>Embryophyta</taxon>
        <taxon>Tracheophyta</taxon>
        <taxon>Spermatophyta</taxon>
        <taxon>Magnoliopsida</taxon>
        <taxon>eudicotyledons</taxon>
        <taxon>Gunneridae</taxon>
        <taxon>Pentapetalae</taxon>
        <taxon>Saxifragales</taxon>
        <taxon>Altingiaceae</taxon>
        <taxon>Liquidambar</taxon>
    </lineage>
</organism>